<dbReference type="EMBL" id="KJ025957">
    <property type="protein sequence ID" value="AHY25474.1"/>
    <property type="molecule type" value="Genomic_DNA"/>
</dbReference>
<dbReference type="GeneID" id="19485110"/>
<reference evidence="8 9" key="1">
    <citation type="submission" date="2014-01" db="EMBL/GenBank/DDBJ databases">
        <authorList>
            <person name="Zhang G."/>
            <person name="Jin J."/>
            <person name="Li Z.J."/>
            <person name="Wang S.W."/>
            <person name="Chen S.J."/>
            <person name="Wang S.M."/>
            <person name="Wang X.T."/>
            <person name="Li Y.H."/>
            <person name="Wang J."/>
            <person name="Yang C.K."/>
            <person name="Wang L."/>
        </authorList>
    </citation>
    <scope>NUCLEOTIDE SEQUENCE [LARGE SCALE GENOMIC DNA]</scope>
</reference>
<keyword evidence="1 3" id="KW-0067">ATP-binding</keyword>
<name>A0A023W554_9CAUD</name>
<feature type="binding site" evidence="1 3">
    <location>
        <position position="74"/>
    </location>
    <ligand>
        <name>ATP</name>
        <dbReference type="ChEBI" id="CHEBI:30616"/>
    </ligand>
</feature>
<evidence type="ECO:0000259" key="6">
    <source>
        <dbReference type="Pfam" id="PF09511"/>
    </source>
</evidence>
<comment type="cofactor">
    <cofactor evidence="1">
        <name>Mg(2+)</name>
        <dbReference type="ChEBI" id="CHEBI:18420"/>
    </cofactor>
    <text evidence="1">Binds 2 magnesium ions that perform the catalytic activity via a two-metal mechanism. One of the catalytic Mg(2+), which is coordinated by 5 water molecules, engages the lysine nucleophile and the ATP alpha phosphate while the Mg(2+) orients the PPi leaving group.</text>
</comment>
<feature type="binding site" evidence="1 3">
    <location>
        <position position="158"/>
    </location>
    <ligand>
        <name>ATP</name>
        <dbReference type="ChEBI" id="CHEBI:30616"/>
    </ligand>
</feature>
<sequence length="372" mass="43043">MKKLFNELMALCDDQSKFFMKDCEGPNGEKLRIFSYNYASYEDWLKPSALECRGIMFDITKPKKPVVVCRPMEKFFNLNETPFTMNLDLEEVDFMMNKEDGSLVSSFMSGDNVYLKSKGSINSEQSVAASYLLTTPEYEPLMLVIKDFEHNGYTVNMEYTSPSNRIVLEHTEDKLTILNVRHRETGEYFDMHKLFNVPVIRAFLVEMYPKQPVQWVKAAKQAEGIEGFVVRMKNGLHFKLKTDWYCTLHKTKDSITRNDELFGVIAANGQDDLKGLFADDETALAKISAFEDVFFDEVSTQVNDVMGTFKSMAGLERRDVAIRGQQIFRDKPQCFHALMDMYKGRTDFMQVQENIIKAFLKNFAKYVPVEYQ</sequence>
<comment type="catalytic activity">
    <reaction evidence="1">
        <text>ATP + (ribonucleotide)n-3'-hydroxyl + 5'-phospho-(ribonucleotide)m = (ribonucleotide)n+m + AMP + diphosphate.</text>
        <dbReference type="EC" id="6.5.1.3"/>
    </reaction>
</comment>
<dbReference type="GO" id="GO:0005524">
    <property type="term" value="F:ATP binding"/>
    <property type="evidence" value="ECO:0007669"/>
    <property type="project" value="UniProtKB-UniRule"/>
</dbReference>
<evidence type="ECO:0000256" key="1">
    <source>
        <dbReference type="HAMAP-Rule" id="MF_04149"/>
    </source>
</evidence>
<feature type="binding site" evidence="1 4">
    <location>
        <position position="271"/>
    </location>
    <ligand>
        <name>Mg(2+)</name>
        <dbReference type="ChEBI" id="CHEBI:18420"/>
        <note>catalytic</note>
    </ligand>
</feature>
<evidence type="ECO:0000256" key="3">
    <source>
        <dbReference type="PIRSR" id="PIRSR612648-2"/>
    </source>
</evidence>
<dbReference type="GO" id="GO:0042245">
    <property type="term" value="P:RNA repair"/>
    <property type="evidence" value="ECO:0007669"/>
    <property type="project" value="UniProtKB-UniRule"/>
</dbReference>
<protein>
    <recommendedName>
        <fullName evidence="1">RNA ligase 1</fullName>
        <ecNumber evidence="1">6.5.1.3</ecNumber>
    </recommendedName>
    <alternativeName>
        <fullName evidence="1">Rnl1</fullName>
    </alternativeName>
</protein>
<keyword evidence="1" id="KW-0945">Host-virus interaction</keyword>
<feature type="domain" description="T4 RNA ligase 1 C-terminal" evidence="7">
    <location>
        <begin position="252"/>
        <end position="371"/>
    </location>
</feature>
<dbReference type="RefSeq" id="YP_009030282.1">
    <property type="nucleotide sequence ID" value="NC_024121.1"/>
</dbReference>
<feature type="binding site" evidence="1 3">
    <location>
        <position position="239"/>
    </location>
    <ligand>
        <name>ATP</name>
        <dbReference type="ChEBI" id="CHEBI:30616"/>
    </ligand>
</feature>
<dbReference type="Proteomes" id="UP000024445">
    <property type="component" value="Segment"/>
</dbReference>
<evidence type="ECO:0000313" key="9">
    <source>
        <dbReference type="Proteomes" id="UP000024445"/>
    </source>
</evidence>
<keyword evidence="1 3" id="KW-0547">Nucleotide-binding</keyword>
<dbReference type="KEGG" id="vg:19485110"/>
<comment type="function">
    <text evidence="1">Involved in countering a host defense mechanism which, following viral infection, activates the host anticodon nuclease and shuts off viral translation. Repairs 5'-PO4 and 3'-OH groups in the cleaved host tRNA.</text>
</comment>
<feature type="active site" description="N6-AMP-lysine intermediate" evidence="1 2">
    <location>
        <position position="98"/>
    </location>
</feature>
<dbReference type="InterPro" id="IPR049042">
    <property type="entry name" value="T4_Rnl1_C"/>
</dbReference>
<comment type="similarity">
    <text evidence="1">Belongs to the Tequatrovirus RNA ligase 1 family.</text>
</comment>
<keyword evidence="1" id="KW-0692">RNA repair</keyword>
<feature type="binding site" evidence="1 3">
    <location>
        <position position="241"/>
    </location>
    <ligand>
        <name>ATP</name>
        <dbReference type="ChEBI" id="CHEBI:30616"/>
    </ligand>
</feature>
<organism evidence="8 9">
    <name type="scientific">Serratia phage PS2</name>
    <dbReference type="NCBI Taxonomy" id="1481112"/>
    <lineage>
        <taxon>Viruses</taxon>
        <taxon>Duplodnaviria</taxon>
        <taxon>Heunggongvirae</taxon>
        <taxon>Uroviricota</taxon>
        <taxon>Caudoviricetes</taxon>
        <taxon>Muldoonvirus</taxon>
        <taxon>Muldoonvirus PS2</taxon>
    </lineage>
</organism>
<dbReference type="Pfam" id="PF20819">
    <property type="entry name" value="T4_Rnl1_C"/>
    <property type="match status" value="1"/>
</dbReference>
<keyword evidence="1 4" id="KW-0460">Magnesium</keyword>
<evidence type="ECO:0000256" key="4">
    <source>
        <dbReference type="PIRSR" id="PIRSR612648-3"/>
    </source>
</evidence>
<accession>A0A023W554</accession>
<dbReference type="InterPro" id="IPR019039">
    <property type="entry name" value="T4-Rnl1-like_N"/>
</dbReference>
<keyword evidence="1 4" id="KW-0479">Metal-binding</keyword>
<evidence type="ECO:0000259" key="7">
    <source>
        <dbReference type="Pfam" id="PF20819"/>
    </source>
</evidence>
<feature type="binding site" evidence="1 3">
    <location>
        <position position="53"/>
    </location>
    <ligand>
        <name>ATP</name>
        <dbReference type="ChEBI" id="CHEBI:30616"/>
    </ligand>
</feature>
<feature type="binding site" evidence="1 3">
    <location>
        <position position="36"/>
    </location>
    <ligand>
        <name>ATP</name>
        <dbReference type="ChEBI" id="CHEBI:30616"/>
    </ligand>
</feature>
<evidence type="ECO:0000256" key="2">
    <source>
        <dbReference type="PIRSR" id="PIRSR612648-1"/>
    </source>
</evidence>
<dbReference type="GO" id="GO:0046872">
    <property type="term" value="F:metal ion binding"/>
    <property type="evidence" value="ECO:0007669"/>
    <property type="project" value="UniProtKB-UniRule"/>
</dbReference>
<feature type="site" description="Essential for RNA ligase activity" evidence="1 5">
    <location>
        <position position="245"/>
    </location>
</feature>
<dbReference type="InterPro" id="IPR012648">
    <property type="entry name" value="Rnl1"/>
</dbReference>
<evidence type="ECO:0000313" key="8">
    <source>
        <dbReference type="EMBL" id="AHY25474.1"/>
    </source>
</evidence>
<dbReference type="GO" id="GO:0003972">
    <property type="term" value="F:RNA ligase (ATP) activity"/>
    <property type="evidence" value="ECO:0007669"/>
    <property type="project" value="UniProtKB-UniRule"/>
</dbReference>
<dbReference type="Pfam" id="PF09511">
    <property type="entry name" value="RNA_lig_T4_1"/>
    <property type="match status" value="1"/>
</dbReference>
<evidence type="ECO:0000256" key="5">
    <source>
        <dbReference type="PIRSR" id="PIRSR612648-4"/>
    </source>
</evidence>
<dbReference type="OrthoDB" id="8076at10239"/>
<dbReference type="EC" id="6.5.1.3" evidence="1"/>
<dbReference type="NCBIfam" id="TIGR02308">
    <property type="entry name" value="RNA_lig_T4_1"/>
    <property type="match status" value="1"/>
</dbReference>
<feature type="domain" description="T4 RNA ligase 1-like N-terminal" evidence="6">
    <location>
        <begin position="51"/>
        <end position="245"/>
    </location>
</feature>
<gene>
    <name evidence="8" type="primary">rnlA</name>
    <name evidence="8" type="ORF">PS2_235</name>
</gene>
<keyword evidence="1 8" id="KW-0436">Ligase</keyword>
<keyword evidence="1" id="KW-1259">Evasion of bacteria-mediated translation shutoff by virus</keyword>
<dbReference type="HAMAP" id="MF_04149">
    <property type="entry name" value="RNALIG_T4"/>
    <property type="match status" value="1"/>
</dbReference>
<keyword evidence="9" id="KW-1185">Reference proteome</keyword>
<proteinExistence type="inferred from homology"/>
<dbReference type="Gene3D" id="1.10.3550.20">
    <property type="match status" value="1"/>
</dbReference>
<feature type="site" description="Essential for RNA ligase activity" evidence="1 5">
    <location>
        <position position="158"/>
    </location>
</feature>